<feature type="binding site" evidence="8">
    <location>
        <position position="421"/>
    </location>
    <ligand>
        <name>3-phosphoshikimate</name>
        <dbReference type="ChEBI" id="CHEBI:145989"/>
    </ligand>
</feature>
<evidence type="ECO:0000256" key="9">
    <source>
        <dbReference type="SAM" id="MobiDB-lite"/>
    </source>
</evidence>
<dbReference type="Proteomes" id="UP000005710">
    <property type="component" value="Unassembled WGS sequence"/>
</dbReference>
<evidence type="ECO:0000256" key="8">
    <source>
        <dbReference type="HAMAP-Rule" id="MF_00210"/>
    </source>
</evidence>
<evidence type="ECO:0000256" key="5">
    <source>
        <dbReference type="ARBA" id="ARBA00022679"/>
    </source>
</evidence>
<feature type="binding site" evidence="8">
    <location>
        <position position="232"/>
    </location>
    <ligand>
        <name>3-phosphoshikimate</name>
        <dbReference type="ChEBI" id="CHEBI:145989"/>
    </ligand>
</feature>
<evidence type="ECO:0000259" key="10">
    <source>
        <dbReference type="Pfam" id="PF00275"/>
    </source>
</evidence>
<evidence type="ECO:0000313" key="11">
    <source>
        <dbReference type="EMBL" id="EKP94610.1"/>
    </source>
</evidence>
<feature type="binding site" evidence="8">
    <location>
        <position position="232"/>
    </location>
    <ligand>
        <name>phosphoenolpyruvate</name>
        <dbReference type="ChEBI" id="CHEBI:58702"/>
    </ligand>
</feature>
<dbReference type="PROSITE" id="PS00885">
    <property type="entry name" value="EPSP_SYNTHASE_2"/>
    <property type="match status" value="1"/>
</dbReference>
<dbReference type="GO" id="GO:0005737">
    <property type="term" value="C:cytoplasm"/>
    <property type="evidence" value="ECO:0007669"/>
    <property type="project" value="UniProtKB-SubCell"/>
</dbReference>
<comment type="catalytic activity">
    <reaction evidence="7">
        <text>3-phosphoshikimate + phosphoenolpyruvate = 5-O-(1-carboxyvinyl)-3-phosphoshikimate + phosphate</text>
        <dbReference type="Rhea" id="RHEA:21256"/>
        <dbReference type="ChEBI" id="CHEBI:43474"/>
        <dbReference type="ChEBI" id="CHEBI:57701"/>
        <dbReference type="ChEBI" id="CHEBI:58702"/>
        <dbReference type="ChEBI" id="CHEBI:145989"/>
        <dbReference type="EC" id="2.5.1.19"/>
    </reaction>
    <physiologicalReaction direction="left-to-right" evidence="7">
        <dbReference type="Rhea" id="RHEA:21257"/>
    </physiologicalReaction>
</comment>
<feature type="region of interest" description="Disordered" evidence="9">
    <location>
        <begin position="1"/>
        <end position="61"/>
    </location>
</feature>
<feature type="binding site" evidence="8">
    <location>
        <position position="89"/>
    </location>
    <ligand>
        <name>3-phosphoshikimate</name>
        <dbReference type="ChEBI" id="CHEBI:145989"/>
    </ligand>
</feature>
<dbReference type="HAMAP" id="MF_00210">
    <property type="entry name" value="EPSP_synth"/>
    <property type="match status" value="1"/>
</dbReference>
<feature type="binding site" evidence="8">
    <location>
        <position position="185"/>
    </location>
    <ligand>
        <name>phosphoenolpyruvate</name>
        <dbReference type="ChEBI" id="CHEBI:58702"/>
    </ligand>
</feature>
<feature type="binding site" evidence="8">
    <location>
        <position position="157"/>
    </location>
    <ligand>
        <name>phosphoenolpyruvate</name>
        <dbReference type="ChEBI" id="CHEBI:58702"/>
    </ligand>
</feature>
<comment type="pathway">
    <text evidence="1 8">Metabolic intermediate biosynthesis; chorismate biosynthesis; chorismate from D-erythrose 4-phosphate and phosphoenolpyruvate: step 6/7.</text>
</comment>
<dbReference type="InterPro" id="IPR023193">
    <property type="entry name" value="EPSP_synthase_CS"/>
</dbReference>
<feature type="binding site" evidence="8">
    <location>
        <position position="84"/>
    </location>
    <ligand>
        <name>3-phosphoshikimate</name>
        <dbReference type="ChEBI" id="CHEBI:145989"/>
    </ligand>
</feature>
<dbReference type="PANTHER" id="PTHR21090">
    <property type="entry name" value="AROM/DEHYDROQUINATE SYNTHASE"/>
    <property type="match status" value="1"/>
</dbReference>
<feature type="binding site" evidence="8">
    <location>
        <position position="230"/>
    </location>
    <ligand>
        <name>3-phosphoshikimate</name>
        <dbReference type="ChEBI" id="CHEBI:145989"/>
    </ligand>
</feature>
<reference evidence="11" key="1">
    <citation type="submission" date="2010-10" db="EMBL/GenBank/DDBJ databases">
        <authorList>
            <consortium name="US DOE Joint Genome Institute (JGI-PGF)"/>
            <person name="Lucas S."/>
            <person name="Copeland A."/>
            <person name="Lapidus A."/>
            <person name="Bruce D."/>
            <person name="Goodwin L."/>
            <person name="Pitluck S."/>
            <person name="Kyrpides N."/>
            <person name="Mavromatis K."/>
            <person name="Detter J.C."/>
            <person name="Han C."/>
            <person name="Land M."/>
            <person name="Hauser L."/>
            <person name="Markowitz V."/>
            <person name="Cheng J.-F."/>
            <person name="Hugenholtz P."/>
            <person name="Woyke T."/>
            <person name="Wu D."/>
            <person name="Pukall R."/>
            <person name="Wahrenburg C."/>
            <person name="Brambilla E."/>
            <person name="Klenk H.-P."/>
            <person name="Eisen J.A."/>
        </authorList>
    </citation>
    <scope>NUCLEOTIDE SEQUENCE [LARGE SCALE GENOMIC DNA]</scope>
    <source>
        <strain evidence="11">DSM 13965</strain>
    </source>
</reference>
<dbReference type="GO" id="GO:0009073">
    <property type="term" value="P:aromatic amino acid family biosynthetic process"/>
    <property type="evidence" value="ECO:0007669"/>
    <property type="project" value="UniProtKB-KW"/>
</dbReference>
<comment type="similarity">
    <text evidence="2 8">Belongs to the EPSP synthase family.</text>
</comment>
<name>K6P0I4_9FIRM</name>
<sequence>MHSPTPEPESDGRHHRAGRAPGRALPGAAPGPAGAPVPAAAAQPAGLPGAAPQPAAGHPALDSGLVRVRPARDLRGTLPVPGDKSIAHRAALLAAAAGGRVVLDRYAPGRDAASTLACLAALGVTVRRPAPHQVVLEGPGIAGWQAPAAPLDAGNSGTTMRLLLGLLASRPFTATLTGDASLCRRPMDRVVEPLRRMGARISGREGGRRAPLTIRGGGLRAIHHDSPVASAQVKSAILLAGLFAAGRTSVREPALSRDHTERLLPLFGVAVERDGPMVAVDGGQVLAAPERLAIPGDPSAAAFYLAAALLCPGSRITLQGVGVNPTRTGFLEVLQAMGARVRVEAVRELQPGGGPAGSSATAGGPGEPVADLTAETSELRAVDVGGDLIPRLIDEIPILAVLATQARGTTRIRDAAELRVKETDRLTAIAEELRRLGARVDEHPGGLDIHGPTPLRGAVVSSRGDHRMAMALAVAGLVAAGETVIAGATSAAVSDPGFFSNLRRLGAPVEGPEGLPGGPEPQPASPVPLGAGLVSQEAGEAGAAPSSLPAPAPAVGDEPA</sequence>
<protein>
    <recommendedName>
        <fullName evidence="8">3-phosphoshikimate 1-carboxyvinyltransferase</fullName>
        <ecNumber evidence="8">2.5.1.19</ecNumber>
    </recommendedName>
    <alternativeName>
        <fullName evidence="8">5-enolpyruvylshikimate-3-phosphate synthase</fullName>
        <shortName evidence="8">EPSP synthase</shortName>
        <shortName evidence="8">EPSPS</shortName>
    </alternativeName>
</protein>
<keyword evidence="3 8" id="KW-0963">Cytoplasm</keyword>
<reference evidence="11" key="2">
    <citation type="submission" date="2012-10" db="EMBL/GenBank/DDBJ databases">
        <title>Improved high-quality draft of Thermaerobacter subterraneus C21, DSM 13965.</title>
        <authorList>
            <consortium name="DOE Joint Genome Institute"/>
            <person name="Eisen J."/>
            <person name="Huntemann M."/>
            <person name="Wei C.-L."/>
            <person name="Han J."/>
            <person name="Detter J.C."/>
            <person name="Han C."/>
            <person name="Tapia R."/>
            <person name="Chen A."/>
            <person name="Kyrpides N."/>
            <person name="Mavromatis K."/>
            <person name="Markowitz V."/>
            <person name="Szeto E."/>
            <person name="Ivanova N."/>
            <person name="Mikhailova N."/>
            <person name="Ovchinnikova G."/>
            <person name="Pagani I."/>
            <person name="Pati A."/>
            <person name="Goodwin L."/>
            <person name="Nordberg H.P."/>
            <person name="Cantor M.N."/>
            <person name="Hua S.X."/>
            <person name="Woyke T."/>
            <person name="Eisen J."/>
            <person name="Klenk H.-P."/>
        </authorList>
    </citation>
    <scope>NUCLEOTIDE SEQUENCE [LARGE SCALE GENOMIC DNA]</scope>
    <source>
        <strain evidence="11">DSM 13965</strain>
    </source>
</reference>
<feature type="binding site" evidence="8">
    <location>
        <position position="425"/>
    </location>
    <ligand>
        <name>phosphoenolpyruvate</name>
        <dbReference type="ChEBI" id="CHEBI:58702"/>
    </ligand>
</feature>
<dbReference type="EMBL" id="AENY02000003">
    <property type="protein sequence ID" value="EKP94610.1"/>
    <property type="molecule type" value="Genomic_DNA"/>
</dbReference>
<dbReference type="UniPathway" id="UPA00053">
    <property type="reaction ID" value="UER00089"/>
</dbReference>
<dbReference type="InterPro" id="IPR001986">
    <property type="entry name" value="Enolpyruvate_Tfrase_dom"/>
</dbReference>
<dbReference type="InterPro" id="IPR006264">
    <property type="entry name" value="EPSP_synthase"/>
</dbReference>
<proteinExistence type="inferred from homology"/>
<dbReference type="InterPro" id="IPR013792">
    <property type="entry name" value="RNA3'P_cycl/enolpyr_Trfase_a/b"/>
</dbReference>
<evidence type="ECO:0000256" key="7">
    <source>
        <dbReference type="ARBA" id="ARBA00044633"/>
    </source>
</evidence>
<keyword evidence="6 8" id="KW-0057">Aromatic amino acid biosynthesis</keyword>
<keyword evidence="5 8" id="KW-0808">Transferase</keyword>
<dbReference type="SUPFAM" id="SSF55205">
    <property type="entry name" value="EPT/RTPC-like"/>
    <property type="match status" value="1"/>
</dbReference>
<comment type="subunit">
    <text evidence="8">Monomer.</text>
</comment>
<feature type="region of interest" description="Disordered" evidence="9">
    <location>
        <begin position="509"/>
        <end position="560"/>
    </location>
</feature>
<evidence type="ECO:0000256" key="4">
    <source>
        <dbReference type="ARBA" id="ARBA00022605"/>
    </source>
</evidence>
<dbReference type="CDD" id="cd01556">
    <property type="entry name" value="EPSP_synthase"/>
    <property type="match status" value="1"/>
</dbReference>
<dbReference type="RefSeq" id="WP_006904631.1">
    <property type="nucleotide sequence ID" value="NZ_JH976535.1"/>
</dbReference>
<dbReference type="EC" id="2.5.1.19" evidence="8"/>
<feature type="compositionally biased region" description="Low complexity" evidence="9">
    <location>
        <begin position="537"/>
        <end position="549"/>
    </location>
</feature>
<evidence type="ECO:0000256" key="2">
    <source>
        <dbReference type="ARBA" id="ARBA00009948"/>
    </source>
</evidence>
<evidence type="ECO:0000313" key="12">
    <source>
        <dbReference type="Proteomes" id="UP000005710"/>
    </source>
</evidence>
<feature type="binding site" evidence="8">
    <location>
        <position position="467"/>
    </location>
    <ligand>
        <name>phosphoenolpyruvate</name>
        <dbReference type="ChEBI" id="CHEBI:58702"/>
    </ligand>
</feature>
<dbReference type="NCBIfam" id="TIGR01356">
    <property type="entry name" value="aroA"/>
    <property type="match status" value="1"/>
</dbReference>
<gene>
    <name evidence="8" type="primary">aroA</name>
    <name evidence="11" type="ORF">ThesuDRAFT_02349</name>
</gene>
<dbReference type="STRING" id="867903.ThesuDRAFT_02349"/>
<dbReference type="PANTHER" id="PTHR21090:SF5">
    <property type="entry name" value="PENTAFUNCTIONAL AROM POLYPEPTIDE"/>
    <property type="match status" value="1"/>
</dbReference>
<dbReference type="FunFam" id="3.65.10.10:FF:000005">
    <property type="entry name" value="3-phosphoshikimate 1-carboxyvinyltransferase"/>
    <property type="match status" value="1"/>
</dbReference>
<comment type="caution">
    <text evidence="11">The sequence shown here is derived from an EMBL/GenBank/DDBJ whole genome shotgun (WGS) entry which is preliminary data.</text>
</comment>
<dbReference type="InterPro" id="IPR036968">
    <property type="entry name" value="Enolpyruvate_Tfrase_sf"/>
</dbReference>
<comment type="subcellular location">
    <subcellularLocation>
        <location evidence="8">Cytoplasm</location>
    </subcellularLocation>
</comment>
<dbReference type="Gene3D" id="3.65.10.10">
    <property type="entry name" value="Enolpyruvate transferase domain"/>
    <property type="match status" value="2"/>
</dbReference>
<accession>K6P0I4</accession>
<dbReference type="GO" id="GO:0009423">
    <property type="term" value="P:chorismate biosynthetic process"/>
    <property type="evidence" value="ECO:0007669"/>
    <property type="project" value="UniProtKB-UniRule"/>
</dbReference>
<feature type="domain" description="Enolpyruvate transferase" evidence="10">
    <location>
        <begin position="69"/>
        <end position="502"/>
    </location>
</feature>
<comment type="caution">
    <text evidence="8">Lacks conserved residue(s) required for the propagation of feature annotation.</text>
</comment>
<feature type="compositionally biased region" description="Low complexity" evidence="9">
    <location>
        <begin position="19"/>
        <end position="61"/>
    </location>
</feature>
<evidence type="ECO:0000256" key="1">
    <source>
        <dbReference type="ARBA" id="ARBA00004811"/>
    </source>
</evidence>
<keyword evidence="12" id="KW-1185">Reference proteome</keyword>
<dbReference type="GO" id="GO:0003866">
    <property type="term" value="F:3-phosphoshikimate 1-carboxyvinyltransferase activity"/>
    <property type="evidence" value="ECO:0007669"/>
    <property type="project" value="UniProtKB-UniRule"/>
</dbReference>
<keyword evidence="4 8" id="KW-0028">Amino-acid biosynthesis</keyword>
<evidence type="ECO:0000256" key="6">
    <source>
        <dbReference type="ARBA" id="ARBA00023141"/>
    </source>
</evidence>
<dbReference type="GO" id="GO:0008652">
    <property type="term" value="P:amino acid biosynthetic process"/>
    <property type="evidence" value="ECO:0007669"/>
    <property type="project" value="UniProtKB-KW"/>
</dbReference>
<organism evidence="11 12">
    <name type="scientific">Thermaerobacter subterraneus DSM 13965</name>
    <dbReference type="NCBI Taxonomy" id="867903"/>
    <lineage>
        <taxon>Bacteria</taxon>
        <taxon>Bacillati</taxon>
        <taxon>Bacillota</taxon>
        <taxon>Clostridia</taxon>
        <taxon>Eubacteriales</taxon>
        <taxon>Clostridiales Family XVII. Incertae Sedis</taxon>
        <taxon>Thermaerobacter</taxon>
    </lineage>
</organism>
<comment type="function">
    <text evidence="8">Catalyzes the transfer of the enolpyruvyl moiety of phosphoenolpyruvate (PEP) to the 5-hydroxyl of shikimate-3-phosphate (S3P) to produce enolpyruvyl shikimate-3-phosphate and inorganic phosphate.</text>
</comment>
<feature type="binding site" evidence="8">
    <location>
        <position position="85"/>
    </location>
    <ligand>
        <name>3-phosphoshikimate</name>
        <dbReference type="ChEBI" id="CHEBI:145989"/>
    </ligand>
</feature>
<dbReference type="Pfam" id="PF00275">
    <property type="entry name" value="EPSP_synthase"/>
    <property type="match status" value="1"/>
</dbReference>
<feature type="binding site" evidence="8">
    <location>
        <position position="84"/>
    </location>
    <ligand>
        <name>phosphoenolpyruvate</name>
        <dbReference type="ChEBI" id="CHEBI:58702"/>
    </ligand>
</feature>
<feature type="binding site" evidence="8">
    <location>
        <position position="394"/>
    </location>
    <ligand>
        <name>3-phosphoshikimate</name>
        <dbReference type="ChEBI" id="CHEBI:145989"/>
    </ligand>
</feature>
<dbReference type="AlphaFoldDB" id="K6P0I4"/>
<dbReference type="eggNOG" id="COG0128">
    <property type="taxonomic scope" value="Bacteria"/>
</dbReference>
<dbReference type="HOGENOM" id="CLU_024321_0_1_9"/>
<evidence type="ECO:0000256" key="3">
    <source>
        <dbReference type="ARBA" id="ARBA00022490"/>
    </source>
</evidence>
<feature type="active site" description="Proton acceptor" evidence="8">
    <location>
        <position position="394"/>
    </location>
</feature>
<dbReference type="PROSITE" id="PS00104">
    <property type="entry name" value="EPSP_SYNTHASE_1"/>
    <property type="match status" value="1"/>
</dbReference>